<dbReference type="Pfam" id="PF09350">
    <property type="entry name" value="DJC28_CD"/>
    <property type="match status" value="1"/>
</dbReference>
<comment type="caution">
    <text evidence="2">The sequence shown here is derived from an EMBL/GenBank/DDBJ whole genome shotgun (WGS) entry which is preliminary data.</text>
</comment>
<accession>A0ABV7CZL1</accession>
<dbReference type="EMBL" id="JBHRSA010000057">
    <property type="protein sequence ID" value="MFC3041747.1"/>
    <property type="molecule type" value="Genomic_DNA"/>
</dbReference>
<gene>
    <name evidence="2" type="ORF">ACFOGI_16000</name>
</gene>
<sequence length="117" mass="13921">MYMFVEERIKKAMDQGEFDNLPGKGKPLNLEEDLQGLSPELRMGYRILKNAGYIDDKLDDNKKDLTMVDLLYFATGTSQKDDMKTKLEFEEFVQNKDLHRNPRFRDYARKIYQKLFL</sequence>
<evidence type="ECO:0000259" key="1">
    <source>
        <dbReference type="Pfam" id="PF09350"/>
    </source>
</evidence>
<dbReference type="PANTHER" id="PTHR39158">
    <property type="entry name" value="OS08G0560600 PROTEIN"/>
    <property type="match status" value="1"/>
</dbReference>
<organism evidence="2 3">
    <name type="scientific">Virgibacillus xinjiangensis</name>
    <dbReference type="NCBI Taxonomy" id="393090"/>
    <lineage>
        <taxon>Bacteria</taxon>
        <taxon>Bacillati</taxon>
        <taxon>Bacillota</taxon>
        <taxon>Bacilli</taxon>
        <taxon>Bacillales</taxon>
        <taxon>Bacillaceae</taxon>
        <taxon>Virgibacillus</taxon>
    </lineage>
</organism>
<dbReference type="Proteomes" id="UP001595279">
    <property type="component" value="Unassembled WGS sequence"/>
</dbReference>
<name>A0ABV7CZL1_9BACI</name>
<protein>
    <submittedName>
        <fullName evidence="2">DUF1992 domain-containing protein</fullName>
    </submittedName>
</protein>
<feature type="domain" description="DnaJ homologue subfamily C member 28 conserved" evidence="1">
    <location>
        <begin position="4"/>
        <end position="69"/>
    </location>
</feature>
<dbReference type="RefSeq" id="WP_390274772.1">
    <property type="nucleotide sequence ID" value="NZ_JBHRSA010000057.1"/>
</dbReference>
<dbReference type="PANTHER" id="PTHR39158:SF1">
    <property type="entry name" value="DNAJ HOMOLOG SUBFAMILY C MEMBER 28"/>
    <property type="match status" value="1"/>
</dbReference>
<keyword evidence="3" id="KW-1185">Reference proteome</keyword>
<reference evidence="3" key="1">
    <citation type="journal article" date="2019" name="Int. J. Syst. Evol. Microbiol.">
        <title>The Global Catalogue of Microorganisms (GCM) 10K type strain sequencing project: providing services to taxonomists for standard genome sequencing and annotation.</title>
        <authorList>
            <consortium name="The Broad Institute Genomics Platform"/>
            <consortium name="The Broad Institute Genome Sequencing Center for Infectious Disease"/>
            <person name="Wu L."/>
            <person name="Ma J."/>
        </authorList>
    </citation>
    <scope>NUCLEOTIDE SEQUENCE [LARGE SCALE GENOMIC DNA]</scope>
    <source>
        <strain evidence="3">KCTC 13128</strain>
    </source>
</reference>
<dbReference type="InterPro" id="IPR018961">
    <property type="entry name" value="DnaJ_homolog_subfam-C_membr-28"/>
</dbReference>
<proteinExistence type="predicted"/>
<evidence type="ECO:0000313" key="2">
    <source>
        <dbReference type="EMBL" id="MFC3041747.1"/>
    </source>
</evidence>
<dbReference type="InterPro" id="IPR052573">
    <property type="entry name" value="DnaJ_C_subfamily_28"/>
</dbReference>
<evidence type="ECO:0000313" key="3">
    <source>
        <dbReference type="Proteomes" id="UP001595279"/>
    </source>
</evidence>